<evidence type="ECO:0000256" key="1">
    <source>
        <dbReference type="SAM" id="MobiDB-lite"/>
    </source>
</evidence>
<dbReference type="OrthoDB" id="4062651at2759"/>
<dbReference type="AlphaFoldDB" id="M7SU25"/>
<dbReference type="GO" id="GO:0005524">
    <property type="term" value="F:ATP binding"/>
    <property type="evidence" value="ECO:0007669"/>
    <property type="project" value="InterPro"/>
</dbReference>
<dbReference type="GO" id="GO:0007165">
    <property type="term" value="P:signal transduction"/>
    <property type="evidence" value="ECO:0007669"/>
    <property type="project" value="TreeGrafter"/>
</dbReference>
<dbReference type="InterPro" id="IPR052751">
    <property type="entry name" value="Plant_MAPKKK"/>
</dbReference>
<sequence>MAMPGGSGGPPKTPPAGPGPYVPGTVMSFPRVPLPSSPDEGVHLQKMQWMNVKMWHWRNRAEAFPGAKAYPNFKKMPIPWRDRQRPGEDDPAIFQPLGDPASWTGKMASILASDRGNLAEAVALALQNNQALPGPLADVWNRFQEVKQFFDSAAGVRGRSKDGPPLPAPKVGEGSKAKQQWTYKKILGKGGNDLALHYQVKAAPGIEWDVAVKTHLRAWTSDDLRYEREMMKKLTNSSHIVQELPRSRIGKKAEQNIKLDWKSDDSSEEYDTSGDEDLEAPTRRRKARKDLTDAERLKKRGRWNSNAFVNPFALAAVQLPSRKKDFLVLEFVEGGDLYNLIAKLREGGARIPQRVMWSWWLCLIKACIAMAFYPRKFHPLRMNSNPTEANLAGTDLDEIIPDAKYHWRKKNMVHFDLDPTNVFVAGLQQGDTDHSLVPKLKVADFGWADEVKDQKREKAADRKWVAMLSIITQRLPAQPPLRGRMRPQDNDPAEIETYGTPLFQNEYDHVDPELRKMVARCLAHDPRNRPGLVELEQHATFNIARVAAIETDDYVRQWYRTEVIGAAAI</sequence>
<dbReference type="SMART" id="SM00220">
    <property type="entry name" value="S_TKc"/>
    <property type="match status" value="1"/>
</dbReference>
<protein>
    <submittedName>
        <fullName evidence="3">Putative serine threonine protein kinase protein</fullName>
    </submittedName>
</protein>
<dbReference type="eggNOG" id="ENOG502SXF6">
    <property type="taxonomic scope" value="Eukaryota"/>
</dbReference>
<evidence type="ECO:0000313" key="4">
    <source>
        <dbReference type="Proteomes" id="UP000012174"/>
    </source>
</evidence>
<dbReference type="SUPFAM" id="SSF56112">
    <property type="entry name" value="Protein kinase-like (PK-like)"/>
    <property type="match status" value="1"/>
</dbReference>
<evidence type="ECO:0000259" key="2">
    <source>
        <dbReference type="PROSITE" id="PS50011"/>
    </source>
</evidence>
<dbReference type="Gene3D" id="1.10.510.10">
    <property type="entry name" value="Transferase(Phosphotransferase) domain 1"/>
    <property type="match status" value="1"/>
</dbReference>
<feature type="domain" description="Protein kinase" evidence="2">
    <location>
        <begin position="181"/>
        <end position="541"/>
    </location>
</feature>
<proteinExistence type="predicted"/>
<accession>M7SU25</accession>
<dbReference type="PROSITE" id="PS50011">
    <property type="entry name" value="PROTEIN_KINASE_DOM"/>
    <property type="match status" value="1"/>
</dbReference>
<evidence type="ECO:0000313" key="3">
    <source>
        <dbReference type="EMBL" id="EMR70049.1"/>
    </source>
</evidence>
<dbReference type="PANTHER" id="PTHR48011:SF18">
    <property type="entry name" value="MITOGEN-ACTIVATED PROTEIN KINASE KINASE KINASE 19-RELATED"/>
    <property type="match status" value="1"/>
</dbReference>
<dbReference type="InterPro" id="IPR011009">
    <property type="entry name" value="Kinase-like_dom_sf"/>
</dbReference>
<dbReference type="InterPro" id="IPR000719">
    <property type="entry name" value="Prot_kinase_dom"/>
</dbReference>
<feature type="compositionally biased region" description="Acidic residues" evidence="1">
    <location>
        <begin position="266"/>
        <end position="279"/>
    </location>
</feature>
<keyword evidence="3" id="KW-0808">Transferase</keyword>
<dbReference type="HOGENOM" id="CLU_478984_0_0_1"/>
<feature type="region of interest" description="Disordered" evidence="1">
    <location>
        <begin position="1"/>
        <end position="22"/>
    </location>
</feature>
<feature type="compositionally biased region" description="Pro residues" evidence="1">
    <location>
        <begin position="11"/>
        <end position="21"/>
    </location>
</feature>
<dbReference type="GO" id="GO:0004672">
    <property type="term" value="F:protein kinase activity"/>
    <property type="evidence" value="ECO:0007669"/>
    <property type="project" value="InterPro"/>
</dbReference>
<keyword evidence="4" id="KW-1185">Reference proteome</keyword>
<reference evidence="4" key="1">
    <citation type="journal article" date="2013" name="Genome Announc.">
        <title>Draft genome sequence of the grapevine dieback fungus Eutypa lata UCR-EL1.</title>
        <authorList>
            <person name="Blanco-Ulate B."/>
            <person name="Rolshausen P.E."/>
            <person name="Cantu D."/>
        </authorList>
    </citation>
    <scope>NUCLEOTIDE SEQUENCE [LARGE SCALE GENOMIC DNA]</scope>
    <source>
        <strain evidence="4">UCR-EL1</strain>
    </source>
</reference>
<feature type="region of interest" description="Disordered" evidence="1">
    <location>
        <begin position="264"/>
        <end position="291"/>
    </location>
</feature>
<feature type="region of interest" description="Disordered" evidence="1">
    <location>
        <begin position="155"/>
        <end position="177"/>
    </location>
</feature>
<organism evidence="3 4">
    <name type="scientific">Eutypa lata (strain UCR-EL1)</name>
    <name type="common">Grapevine dieback disease fungus</name>
    <name type="synonym">Eutypa armeniacae</name>
    <dbReference type="NCBI Taxonomy" id="1287681"/>
    <lineage>
        <taxon>Eukaryota</taxon>
        <taxon>Fungi</taxon>
        <taxon>Dikarya</taxon>
        <taxon>Ascomycota</taxon>
        <taxon>Pezizomycotina</taxon>
        <taxon>Sordariomycetes</taxon>
        <taxon>Xylariomycetidae</taxon>
        <taxon>Xylariales</taxon>
        <taxon>Diatrypaceae</taxon>
        <taxon>Eutypa</taxon>
    </lineage>
</organism>
<dbReference type="OMA" id="MENAYWA"/>
<dbReference type="KEGG" id="ela:UCREL1_2913"/>
<name>M7SU25_EUTLA</name>
<keyword evidence="3" id="KW-0418">Kinase</keyword>
<dbReference type="Proteomes" id="UP000012174">
    <property type="component" value="Unassembled WGS sequence"/>
</dbReference>
<gene>
    <name evidence="3" type="ORF">UCREL1_2913</name>
</gene>
<dbReference type="EMBL" id="KB705972">
    <property type="protein sequence ID" value="EMR70049.1"/>
    <property type="molecule type" value="Genomic_DNA"/>
</dbReference>
<dbReference type="PANTHER" id="PTHR48011">
    <property type="entry name" value="CCR4-NOT TRANSCRIPTIONAL COMPLEX SUBUNIT CAF120-RELATED"/>
    <property type="match status" value="1"/>
</dbReference>
<dbReference type="STRING" id="1287681.M7SU25"/>